<dbReference type="Proteomes" id="UP001497472">
    <property type="component" value="Unassembled WGS sequence"/>
</dbReference>
<dbReference type="InterPro" id="IPR019826">
    <property type="entry name" value="Carboxylesterase_B_AS"/>
</dbReference>
<dbReference type="EMBL" id="CAVLEF010000002">
    <property type="protein sequence ID" value="CAK1541785.1"/>
    <property type="molecule type" value="Genomic_DNA"/>
</dbReference>
<keyword evidence="9" id="KW-1185">Reference proteome</keyword>
<dbReference type="AlphaFoldDB" id="A0AAV1IZR1"/>
<dbReference type="InterPro" id="IPR029058">
    <property type="entry name" value="AB_hydrolase_fold"/>
</dbReference>
<proteinExistence type="inferred from homology"/>
<reference evidence="8 9" key="1">
    <citation type="submission" date="2023-11" db="EMBL/GenBank/DDBJ databases">
        <authorList>
            <person name="Okamura Y."/>
        </authorList>
    </citation>
    <scope>NUCLEOTIDE SEQUENCE [LARGE SCALE GENOMIC DNA]</scope>
</reference>
<protein>
    <recommendedName>
        <fullName evidence="7">Carboxylesterase type B domain-containing protein</fullName>
    </recommendedName>
</protein>
<evidence type="ECO:0000256" key="4">
    <source>
        <dbReference type="ARBA" id="ARBA00023157"/>
    </source>
</evidence>
<comment type="caution">
    <text evidence="8">The sequence shown here is derived from an EMBL/GenBank/DDBJ whole genome shotgun (WGS) entry which is preliminary data.</text>
</comment>
<dbReference type="PANTHER" id="PTHR43142">
    <property type="entry name" value="CARBOXYLIC ESTER HYDROLASE"/>
    <property type="match status" value="1"/>
</dbReference>
<dbReference type="InterPro" id="IPR002018">
    <property type="entry name" value="CarbesteraseB"/>
</dbReference>
<evidence type="ECO:0000256" key="6">
    <source>
        <dbReference type="SAM" id="SignalP"/>
    </source>
</evidence>
<evidence type="ECO:0000313" key="9">
    <source>
        <dbReference type="Proteomes" id="UP001497472"/>
    </source>
</evidence>
<feature type="domain" description="Carboxylesterase type B" evidence="7">
    <location>
        <begin position="552"/>
        <end position="1011"/>
    </location>
</feature>
<evidence type="ECO:0000256" key="3">
    <source>
        <dbReference type="ARBA" id="ARBA00022801"/>
    </source>
</evidence>
<evidence type="ECO:0000256" key="2">
    <source>
        <dbReference type="ARBA" id="ARBA00022487"/>
    </source>
</evidence>
<dbReference type="SUPFAM" id="SSF53474">
    <property type="entry name" value="alpha/beta-Hydrolases"/>
    <property type="match status" value="2"/>
</dbReference>
<evidence type="ECO:0000256" key="5">
    <source>
        <dbReference type="ARBA" id="ARBA00023180"/>
    </source>
</evidence>
<keyword evidence="5" id="KW-0325">Glycoprotein</keyword>
<dbReference type="PANTHER" id="PTHR43142:SF1">
    <property type="entry name" value="CARBOXYLIC ESTER HYDROLASE"/>
    <property type="match status" value="1"/>
</dbReference>
<name>A0AAV1IZR1_9NEOP</name>
<sequence>MTRSILLLFCVLPIVLSQETNFREVTITQGKVRGYKTPNENIFVFYGIPYASVPTGADFYKSPLPAPTWSTTLEAVNRDIRCRQPSFSGNDNMREQCLVANVYVPGTQTENLPVVVDVHGGAYLLGHGNAATPINLVKSQKVMYVTFNYRLGPHGFLCLGTDKVPGNAGMKDQVALLRWVRDNIAQFGGDPNHVTISGCSAGSSSVDLLGISKLANGLFHKVIAGSGGNVNAFSVQTNPIENAQYFAKLLGFNNTEDINALEKFYLETPYETLAATSIQLMSSPDSNVYFSPCLEKDVGQEMFLDESPVKILSNGDYTKLPMLYGFCNMEGLFRMNLFDTWKTKMNENFIEFLPPDLGNNQEERETIAKDVKNFYFGTEPVSNSTVLKYIDYFTDVMFGYAMLRSAKLQLDAGNNQLYLYEYSFVDASEEYIPNTRERGATHCAQDAAVMDSPNEKELSTEYKNMKAAMRQLWLNFITTGAPVPQGSTFPNWTSMSPQRSYMSLNSVLQYKDSLMPDRAQFWDGIMAKYYKYPSPPDPKNGSSALISNSVSPLPAPTWSTTLEAVNRDIRCRQPSFSGNDNMREQCLVANVYVPGTQTENLPVVVDVHGGAYLLGHGNAATPINLVKSQKVMYVTFNYRLGPHGFLCLGTDKVPGNAGMKDQVALLRWVRDNIAQFGGDPNHVTISGCSAGSSSVDLLGISKLANGLFHKVIAGSGGNVNAFSVQTNPIENAQYFAKLLGFNNTEDINALEKFYLETPYETLAATSIQLMSSPDSNVYFSPCLEKDVGQEMFLDESPVKILSNGDYTKLPMLYGFCNMEGLFRMNLFDTWKTKMNENFIEFLPPDLGNNQEERETIAKDVKNFYFGTEPVSNSTVLKYIDYFTDVMFGYAMLRSAKLQLDAGNNQLYLYEYSFVDASEEYIPNTRERGATHCAQDAAVMDSPNEKELSTEYKNMKAAMRQLWLNFITTGAPVPQGSTFPNWTSMSPQRSYMSLNSVLQYKDSLMPDRAQFWDGIMAKYYKYPSPPDPKNGSSALISNSVVSLILMTLYSIHSCLY</sequence>
<keyword evidence="6" id="KW-0732">Signal</keyword>
<evidence type="ECO:0000256" key="1">
    <source>
        <dbReference type="ARBA" id="ARBA00005964"/>
    </source>
</evidence>
<evidence type="ECO:0000313" key="8">
    <source>
        <dbReference type="EMBL" id="CAK1541785.1"/>
    </source>
</evidence>
<dbReference type="Pfam" id="PF00135">
    <property type="entry name" value="COesterase"/>
    <property type="match status" value="2"/>
</dbReference>
<feature type="chain" id="PRO_5043897847" description="Carboxylesterase type B domain-containing protein" evidence="6">
    <location>
        <begin position="18"/>
        <end position="1055"/>
    </location>
</feature>
<dbReference type="Gene3D" id="3.40.50.1820">
    <property type="entry name" value="alpha/beta hydrolase"/>
    <property type="match status" value="2"/>
</dbReference>
<feature type="signal peptide" evidence="6">
    <location>
        <begin position="1"/>
        <end position="17"/>
    </location>
</feature>
<dbReference type="PROSITE" id="PS00122">
    <property type="entry name" value="CARBOXYLESTERASE_B_1"/>
    <property type="match status" value="2"/>
</dbReference>
<keyword evidence="2" id="KW-0719">Serine esterase</keyword>
<gene>
    <name evidence="8" type="ORF">LNINA_LOCUS1741</name>
</gene>
<comment type="similarity">
    <text evidence="1">Belongs to the type-B carboxylesterase/lipase family.</text>
</comment>
<dbReference type="GO" id="GO:0052689">
    <property type="term" value="F:carboxylic ester hydrolase activity"/>
    <property type="evidence" value="ECO:0007669"/>
    <property type="project" value="UniProtKB-KW"/>
</dbReference>
<accession>A0AAV1IZR1</accession>
<evidence type="ECO:0000259" key="7">
    <source>
        <dbReference type="Pfam" id="PF00135"/>
    </source>
</evidence>
<keyword evidence="3" id="KW-0378">Hydrolase</keyword>
<feature type="domain" description="Carboxylesterase type B" evidence="7">
    <location>
        <begin position="24"/>
        <end position="522"/>
    </location>
</feature>
<organism evidence="8 9">
    <name type="scientific">Leptosia nina</name>
    <dbReference type="NCBI Taxonomy" id="320188"/>
    <lineage>
        <taxon>Eukaryota</taxon>
        <taxon>Metazoa</taxon>
        <taxon>Ecdysozoa</taxon>
        <taxon>Arthropoda</taxon>
        <taxon>Hexapoda</taxon>
        <taxon>Insecta</taxon>
        <taxon>Pterygota</taxon>
        <taxon>Neoptera</taxon>
        <taxon>Endopterygota</taxon>
        <taxon>Lepidoptera</taxon>
        <taxon>Glossata</taxon>
        <taxon>Ditrysia</taxon>
        <taxon>Papilionoidea</taxon>
        <taxon>Pieridae</taxon>
        <taxon>Pierinae</taxon>
        <taxon>Leptosia</taxon>
    </lineage>
</organism>
<keyword evidence="4" id="KW-1015">Disulfide bond</keyword>